<dbReference type="EMBL" id="JAAQHG020000015">
    <property type="protein sequence ID" value="KAL1586335.1"/>
    <property type="molecule type" value="Genomic_DNA"/>
</dbReference>
<comment type="caution">
    <text evidence="2">The sequence shown here is derived from an EMBL/GenBank/DDBJ whole genome shotgun (WGS) entry which is preliminary data.</text>
</comment>
<name>A0AB34KNH8_9PEZI</name>
<dbReference type="GeneID" id="96006860"/>
<protein>
    <submittedName>
        <fullName evidence="2">Uncharacterized protein</fullName>
    </submittedName>
</protein>
<organism evidence="2 3">
    <name type="scientific">Cladosporium halotolerans</name>
    <dbReference type="NCBI Taxonomy" id="1052096"/>
    <lineage>
        <taxon>Eukaryota</taxon>
        <taxon>Fungi</taxon>
        <taxon>Dikarya</taxon>
        <taxon>Ascomycota</taxon>
        <taxon>Pezizomycotina</taxon>
        <taxon>Dothideomycetes</taxon>
        <taxon>Dothideomycetidae</taxon>
        <taxon>Cladosporiales</taxon>
        <taxon>Cladosporiaceae</taxon>
        <taxon>Cladosporium</taxon>
    </lineage>
</organism>
<feature type="chain" id="PRO_5044321538" evidence="1">
    <location>
        <begin position="17"/>
        <end position="329"/>
    </location>
</feature>
<dbReference type="InterPro" id="IPR021631">
    <property type="entry name" value="DUF3238"/>
</dbReference>
<dbReference type="PROSITE" id="PS51257">
    <property type="entry name" value="PROKAR_LIPOPROTEIN"/>
    <property type="match status" value="1"/>
</dbReference>
<gene>
    <name evidence="2" type="ORF">WHR41_05417</name>
</gene>
<sequence>MKPIVWLLFTLPSAFGAIGGSCSYNGLKGTCQKTSNCGQGFTVTGACPNDPTNVKCCLSKSCTSTSGQSGLCKNNPGSTCSGSFVKNRCPGPSDVQCCVSQAPAPSSTPKPAPEPVTNLVVQFWLKSFIPLNVPDVTSPWPNHPGKTMLNGIPQALEWVPNFGGCFVTDQRSWSSLTTASARMHSEARILLSSQGTYDWTQTHRCGRTVKVDCDDGAEKDSATASTKDMGFSLRSGSSRKVVLDYSGKASDPLVSGAPKIDVLGTLTVDWDRRSVEFNGKVDDFPAFEAYVVVNGKGPYALQKLGEKEGSTATNLLGGANRAFSGKILF</sequence>
<evidence type="ECO:0000313" key="3">
    <source>
        <dbReference type="Proteomes" id="UP000803884"/>
    </source>
</evidence>
<feature type="signal peptide" evidence="1">
    <location>
        <begin position="1"/>
        <end position="16"/>
    </location>
</feature>
<dbReference type="Pfam" id="PF11579">
    <property type="entry name" value="DUF3238"/>
    <property type="match status" value="1"/>
</dbReference>
<dbReference type="RefSeq" id="XP_069229440.1">
    <property type="nucleotide sequence ID" value="XM_069374022.1"/>
</dbReference>
<reference evidence="2 3" key="1">
    <citation type="journal article" date="2020" name="Microbiol. Resour. Announc.">
        <title>Draft Genome Sequence of a Cladosporium Species Isolated from the Mesophotic Ascidian Didemnum maculosum.</title>
        <authorList>
            <person name="Gioti A."/>
            <person name="Siaperas R."/>
            <person name="Nikolaivits E."/>
            <person name="Le Goff G."/>
            <person name="Ouazzani J."/>
            <person name="Kotoulas G."/>
            <person name="Topakas E."/>
        </authorList>
    </citation>
    <scope>NUCLEOTIDE SEQUENCE [LARGE SCALE GENOMIC DNA]</scope>
    <source>
        <strain evidence="2 3">TM138-S3</strain>
    </source>
</reference>
<keyword evidence="1" id="KW-0732">Signal</keyword>
<keyword evidence="3" id="KW-1185">Reference proteome</keyword>
<evidence type="ECO:0000256" key="1">
    <source>
        <dbReference type="SAM" id="SignalP"/>
    </source>
</evidence>
<accession>A0AB34KNH8</accession>
<dbReference type="AlphaFoldDB" id="A0AB34KNH8"/>
<evidence type="ECO:0000313" key="2">
    <source>
        <dbReference type="EMBL" id="KAL1586335.1"/>
    </source>
</evidence>
<proteinExistence type="predicted"/>
<dbReference type="Proteomes" id="UP000803884">
    <property type="component" value="Unassembled WGS sequence"/>
</dbReference>